<dbReference type="Proteomes" id="UP000075502">
    <property type="component" value="Unassembled WGS sequence"/>
</dbReference>
<dbReference type="GO" id="GO:0005829">
    <property type="term" value="C:cytosol"/>
    <property type="evidence" value="ECO:0007669"/>
    <property type="project" value="TreeGrafter"/>
</dbReference>
<accession>A0A150TLI7</accession>
<dbReference type="Gene3D" id="1.10.10.60">
    <property type="entry name" value="Homeodomain-like"/>
    <property type="match status" value="1"/>
</dbReference>
<dbReference type="Pfam" id="PF12833">
    <property type="entry name" value="HTH_18"/>
    <property type="match status" value="1"/>
</dbReference>
<proteinExistence type="predicted"/>
<gene>
    <name evidence="6" type="ORF">BE21_41405</name>
</gene>
<dbReference type="AlphaFoldDB" id="A0A150TLI7"/>
<keyword evidence="2" id="KW-0238">DNA-binding</keyword>
<dbReference type="InterPro" id="IPR009057">
    <property type="entry name" value="Homeodomain-like_sf"/>
</dbReference>
<keyword evidence="1" id="KW-0805">Transcription regulation</keyword>
<feature type="region of interest" description="Disordered" evidence="4">
    <location>
        <begin position="264"/>
        <end position="286"/>
    </location>
</feature>
<sequence length="286" mass="30784">MVSLDELMSASSIDELLADPIGKYFVDPTFVFWYPERAFKGFSLWGRPSAGDIERLNRLNDAVLTPHGGRHVSLVDLQGLEGADPAAFASMAAYLSARWQPFRELVLRQALVRPPGFAGAVVSGFYEVLKPSFPVAVFDGIGEALAWLGFGDREALVGRVIGLREQAGEAAGVLGSLRRLLCASPCRPALAEAARALHLSERSLQRHLRRAGTTFQAEVNAARVRVAQGRMLTGDDSLTAIALDVGCASAQHFSAMFRKATGQSPSEWRARARGAPRRAAPRSAAA</sequence>
<evidence type="ECO:0000259" key="5">
    <source>
        <dbReference type="PROSITE" id="PS01124"/>
    </source>
</evidence>
<keyword evidence="3" id="KW-0804">Transcription</keyword>
<feature type="domain" description="HTH araC/xylS-type" evidence="5">
    <location>
        <begin position="190"/>
        <end position="271"/>
    </location>
</feature>
<dbReference type="SUPFAM" id="SSF46689">
    <property type="entry name" value="Homeodomain-like"/>
    <property type="match status" value="1"/>
</dbReference>
<dbReference type="PANTHER" id="PTHR47894">
    <property type="entry name" value="HTH-TYPE TRANSCRIPTIONAL REGULATOR GADX"/>
    <property type="match status" value="1"/>
</dbReference>
<dbReference type="GO" id="GO:0000976">
    <property type="term" value="F:transcription cis-regulatory region binding"/>
    <property type="evidence" value="ECO:0007669"/>
    <property type="project" value="TreeGrafter"/>
</dbReference>
<evidence type="ECO:0000256" key="2">
    <source>
        <dbReference type="ARBA" id="ARBA00023125"/>
    </source>
</evidence>
<name>A0A150TLI7_SORCE</name>
<comment type="caution">
    <text evidence="6">The sequence shown here is derived from an EMBL/GenBank/DDBJ whole genome shotgun (WGS) entry which is preliminary data.</text>
</comment>
<evidence type="ECO:0000313" key="6">
    <source>
        <dbReference type="EMBL" id="KYG05328.1"/>
    </source>
</evidence>
<dbReference type="PROSITE" id="PS01124">
    <property type="entry name" value="HTH_ARAC_FAMILY_2"/>
    <property type="match status" value="1"/>
</dbReference>
<dbReference type="InterPro" id="IPR018060">
    <property type="entry name" value="HTH_AraC"/>
</dbReference>
<dbReference type="PANTHER" id="PTHR47894:SF1">
    <property type="entry name" value="HTH-TYPE TRANSCRIPTIONAL REGULATOR VQSM"/>
    <property type="match status" value="1"/>
</dbReference>
<dbReference type="EMBL" id="JEME01002083">
    <property type="protein sequence ID" value="KYG05328.1"/>
    <property type="molecule type" value="Genomic_DNA"/>
</dbReference>
<dbReference type="GO" id="GO:0003700">
    <property type="term" value="F:DNA-binding transcription factor activity"/>
    <property type="evidence" value="ECO:0007669"/>
    <property type="project" value="InterPro"/>
</dbReference>
<dbReference type="SMART" id="SM00342">
    <property type="entry name" value="HTH_ARAC"/>
    <property type="match status" value="1"/>
</dbReference>
<evidence type="ECO:0000256" key="1">
    <source>
        <dbReference type="ARBA" id="ARBA00023015"/>
    </source>
</evidence>
<evidence type="ECO:0000256" key="3">
    <source>
        <dbReference type="ARBA" id="ARBA00023163"/>
    </source>
</evidence>
<evidence type="ECO:0000313" key="7">
    <source>
        <dbReference type="Proteomes" id="UP000075502"/>
    </source>
</evidence>
<organism evidence="6 7">
    <name type="scientific">Sorangium cellulosum</name>
    <name type="common">Polyangium cellulosum</name>
    <dbReference type="NCBI Taxonomy" id="56"/>
    <lineage>
        <taxon>Bacteria</taxon>
        <taxon>Pseudomonadati</taxon>
        <taxon>Myxococcota</taxon>
        <taxon>Polyangia</taxon>
        <taxon>Polyangiales</taxon>
        <taxon>Polyangiaceae</taxon>
        <taxon>Sorangium</taxon>
    </lineage>
</organism>
<protein>
    <recommendedName>
        <fullName evidence="5">HTH araC/xylS-type domain-containing protein</fullName>
    </recommendedName>
</protein>
<evidence type="ECO:0000256" key="4">
    <source>
        <dbReference type="SAM" id="MobiDB-lite"/>
    </source>
</evidence>
<reference evidence="6 7" key="1">
    <citation type="submission" date="2014-02" db="EMBL/GenBank/DDBJ databases">
        <title>The small core and large imbalanced accessory genome model reveals a collaborative survival strategy of Sorangium cellulosum strains in nature.</title>
        <authorList>
            <person name="Han K."/>
            <person name="Peng R."/>
            <person name="Blom J."/>
            <person name="Li Y.-Z."/>
        </authorList>
    </citation>
    <scope>NUCLEOTIDE SEQUENCE [LARGE SCALE GENOMIC DNA]</scope>
    <source>
        <strain evidence="6 7">So0007-03</strain>
    </source>
</reference>
<feature type="compositionally biased region" description="Basic residues" evidence="4">
    <location>
        <begin position="271"/>
        <end position="280"/>
    </location>
</feature>